<dbReference type="InterPro" id="IPR000683">
    <property type="entry name" value="Gfo/Idh/MocA-like_OxRdtase_N"/>
</dbReference>
<dbReference type="EMBL" id="UINC01159123">
    <property type="protein sequence ID" value="SVD57041.1"/>
    <property type="molecule type" value="Genomic_DNA"/>
</dbReference>
<name>A0A382WG03_9ZZZZ</name>
<gene>
    <name evidence="2" type="ORF">METZ01_LOCUS409895</name>
</gene>
<protein>
    <recommendedName>
        <fullName evidence="1">Gfo/Idh/MocA-like oxidoreductase N-terminal domain-containing protein</fullName>
    </recommendedName>
</protein>
<evidence type="ECO:0000313" key="2">
    <source>
        <dbReference type="EMBL" id="SVD57041.1"/>
    </source>
</evidence>
<evidence type="ECO:0000259" key="1">
    <source>
        <dbReference type="Pfam" id="PF01408"/>
    </source>
</evidence>
<proteinExistence type="predicted"/>
<dbReference type="Pfam" id="PF01408">
    <property type="entry name" value="GFO_IDH_MocA"/>
    <property type="match status" value="1"/>
</dbReference>
<accession>A0A382WG03</accession>
<dbReference type="InterPro" id="IPR036291">
    <property type="entry name" value="NAD(P)-bd_dom_sf"/>
</dbReference>
<feature type="domain" description="Gfo/Idh/MocA-like oxidoreductase N-terminal" evidence="1">
    <location>
        <begin position="6"/>
        <end position="75"/>
    </location>
</feature>
<dbReference type="Gene3D" id="3.40.50.720">
    <property type="entry name" value="NAD(P)-binding Rossmann-like Domain"/>
    <property type="match status" value="1"/>
</dbReference>
<dbReference type="GO" id="GO:0000166">
    <property type="term" value="F:nucleotide binding"/>
    <property type="evidence" value="ECO:0007669"/>
    <property type="project" value="InterPro"/>
</dbReference>
<sequence length="76" mass="8190">MAERLKLAFVGCGAIARYHLDGINEHAPRIQVTATVDVDAEKAQVYATETGGTAFTSLEEALEKGDFDAVDLMLPH</sequence>
<dbReference type="SUPFAM" id="SSF51735">
    <property type="entry name" value="NAD(P)-binding Rossmann-fold domains"/>
    <property type="match status" value="1"/>
</dbReference>
<organism evidence="2">
    <name type="scientific">marine metagenome</name>
    <dbReference type="NCBI Taxonomy" id="408172"/>
    <lineage>
        <taxon>unclassified sequences</taxon>
        <taxon>metagenomes</taxon>
        <taxon>ecological metagenomes</taxon>
    </lineage>
</organism>
<dbReference type="AlphaFoldDB" id="A0A382WG03"/>
<feature type="non-terminal residue" evidence="2">
    <location>
        <position position="76"/>
    </location>
</feature>
<reference evidence="2" key="1">
    <citation type="submission" date="2018-05" db="EMBL/GenBank/DDBJ databases">
        <authorList>
            <person name="Lanie J.A."/>
            <person name="Ng W.-L."/>
            <person name="Kazmierczak K.M."/>
            <person name="Andrzejewski T.M."/>
            <person name="Davidsen T.M."/>
            <person name="Wayne K.J."/>
            <person name="Tettelin H."/>
            <person name="Glass J.I."/>
            <person name="Rusch D."/>
            <person name="Podicherti R."/>
            <person name="Tsui H.-C.T."/>
            <person name="Winkler M.E."/>
        </authorList>
    </citation>
    <scope>NUCLEOTIDE SEQUENCE</scope>
</reference>